<gene>
    <name evidence="2" type="ORF">JI739_10705</name>
</gene>
<organism evidence="2 3">
    <name type="scientific">Ramlibacter aurantiacus</name>
    <dbReference type="NCBI Taxonomy" id="2801330"/>
    <lineage>
        <taxon>Bacteria</taxon>
        <taxon>Pseudomonadati</taxon>
        <taxon>Pseudomonadota</taxon>
        <taxon>Betaproteobacteria</taxon>
        <taxon>Burkholderiales</taxon>
        <taxon>Comamonadaceae</taxon>
        <taxon>Ramlibacter</taxon>
    </lineage>
</organism>
<keyword evidence="3" id="KW-1185">Reference proteome</keyword>
<feature type="transmembrane region" description="Helical" evidence="1">
    <location>
        <begin position="37"/>
        <end position="55"/>
    </location>
</feature>
<dbReference type="RefSeq" id="WP_201683888.1">
    <property type="nucleotide sequence ID" value="NZ_JAEQNA010000003.1"/>
</dbReference>
<evidence type="ECO:0000313" key="2">
    <source>
        <dbReference type="EMBL" id="MBL0420814.1"/>
    </source>
</evidence>
<proteinExistence type="predicted"/>
<comment type="caution">
    <text evidence="2">The sequence shown here is derived from an EMBL/GenBank/DDBJ whole genome shotgun (WGS) entry which is preliminary data.</text>
</comment>
<accession>A0A937D1R9</accession>
<keyword evidence="1" id="KW-0812">Transmembrane</keyword>
<evidence type="ECO:0000313" key="3">
    <source>
        <dbReference type="Proteomes" id="UP000613011"/>
    </source>
</evidence>
<evidence type="ECO:0000256" key="1">
    <source>
        <dbReference type="SAM" id="Phobius"/>
    </source>
</evidence>
<sequence>MKLHRISAATVGVLASTLAIAHEGHGLSGGSHWHATDVFGLLLAGGLAALAWWFFRGGK</sequence>
<dbReference type="EMBL" id="JAEQNA010000003">
    <property type="protein sequence ID" value="MBL0420814.1"/>
    <property type="molecule type" value="Genomic_DNA"/>
</dbReference>
<reference evidence="2" key="1">
    <citation type="submission" date="2021-01" db="EMBL/GenBank/DDBJ databases">
        <title>Ramlibacter sp. strain AW1 16S ribosomal RNA gene Genome sequencing and assembly.</title>
        <authorList>
            <person name="Kang M."/>
        </authorList>
    </citation>
    <scope>NUCLEOTIDE SEQUENCE</scope>
    <source>
        <strain evidence="2">AW1</strain>
    </source>
</reference>
<dbReference type="Proteomes" id="UP000613011">
    <property type="component" value="Unassembled WGS sequence"/>
</dbReference>
<protein>
    <submittedName>
        <fullName evidence="2">Uncharacterized protein</fullName>
    </submittedName>
</protein>
<dbReference type="AlphaFoldDB" id="A0A937D1R9"/>
<keyword evidence="1" id="KW-0472">Membrane</keyword>
<name>A0A937D1R9_9BURK</name>
<keyword evidence="1" id="KW-1133">Transmembrane helix</keyword>